<proteinExistence type="inferred from homology"/>
<feature type="compositionally biased region" description="Basic residues" evidence="10">
    <location>
        <begin position="419"/>
        <end position="438"/>
    </location>
</feature>
<evidence type="ECO:0000313" key="13">
    <source>
        <dbReference type="EMBL" id="CAD7275975.1"/>
    </source>
</evidence>
<dbReference type="CDD" id="cd13761">
    <property type="entry name" value="TGF_beta_BMP5_like"/>
    <property type="match status" value="1"/>
</dbReference>
<reference evidence="13" key="1">
    <citation type="submission" date="2020-11" db="EMBL/GenBank/DDBJ databases">
        <authorList>
            <person name="Tran Van P."/>
        </authorList>
    </citation>
    <scope>NUCLEOTIDE SEQUENCE</scope>
</reference>
<dbReference type="EMBL" id="CAJPEX010000520">
    <property type="protein sequence ID" value="CAG0916127.1"/>
    <property type="molecule type" value="Genomic_DNA"/>
</dbReference>
<dbReference type="GO" id="GO:0005125">
    <property type="term" value="F:cytokine activity"/>
    <property type="evidence" value="ECO:0007669"/>
    <property type="project" value="UniProtKB-KW"/>
</dbReference>
<dbReference type="Pfam" id="PF00019">
    <property type="entry name" value="TGF_beta"/>
    <property type="match status" value="1"/>
</dbReference>
<dbReference type="Proteomes" id="UP000678499">
    <property type="component" value="Unassembled WGS sequence"/>
</dbReference>
<dbReference type="EMBL" id="OA882557">
    <property type="protein sequence ID" value="CAD7275975.1"/>
    <property type="molecule type" value="Genomic_DNA"/>
</dbReference>
<organism evidence="13">
    <name type="scientific">Notodromas monacha</name>
    <dbReference type="NCBI Taxonomy" id="399045"/>
    <lineage>
        <taxon>Eukaryota</taxon>
        <taxon>Metazoa</taxon>
        <taxon>Ecdysozoa</taxon>
        <taxon>Arthropoda</taxon>
        <taxon>Crustacea</taxon>
        <taxon>Oligostraca</taxon>
        <taxon>Ostracoda</taxon>
        <taxon>Podocopa</taxon>
        <taxon>Podocopida</taxon>
        <taxon>Cypridocopina</taxon>
        <taxon>Cypridoidea</taxon>
        <taxon>Cyprididae</taxon>
        <taxon>Notodromas</taxon>
    </lineage>
</organism>
<dbReference type="InterPro" id="IPR029034">
    <property type="entry name" value="Cystine-knot_cytokine"/>
</dbReference>
<keyword evidence="5 11" id="KW-0732">Signal</keyword>
<evidence type="ECO:0000256" key="8">
    <source>
        <dbReference type="ARBA" id="ARBA00023180"/>
    </source>
</evidence>
<keyword evidence="7" id="KW-1015">Disulfide bond</keyword>
<keyword evidence="6 9" id="KW-0339">Growth factor</keyword>
<evidence type="ECO:0000256" key="4">
    <source>
        <dbReference type="ARBA" id="ARBA00022525"/>
    </source>
</evidence>
<evidence type="ECO:0000256" key="10">
    <source>
        <dbReference type="SAM" id="MobiDB-lite"/>
    </source>
</evidence>
<evidence type="ECO:0000313" key="14">
    <source>
        <dbReference type="Proteomes" id="UP000678499"/>
    </source>
</evidence>
<keyword evidence="3" id="KW-0202">Cytokine</keyword>
<comment type="subcellular location">
    <subcellularLocation>
        <location evidence="1">Secreted</location>
    </subcellularLocation>
</comment>
<keyword evidence="4" id="KW-0964">Secreted</keyword>
<gene>
    <name evidence="13" type="ORF">NMOB1V02_LOCUS3758</name>
</gene>
<dbReference type="SMART" id="SM00204">
    <property type="entry name" value="TGFB"/>
    <property type="match status" value="1"/>
</dbReference>
<feature type="domain" description="TGF-beta family profile" evidence="12">
    <location>
        <begin position="420"/>
        <end position="545"/>
    </location>
</feature>
<keyword evidence="14" id="KW-1185">Reference proteome</keyword>
<dbReference type="GO" id="GO:0008083">
    <property type="term" value="F:growth factor activity"/>
    <property type="evidence" value="ECO:0007669"/>
    <property type="project" value="UniProtKB-KW"/>
</dbReference>
<evidence type="ECO:0000256" key="3">
    <source>
        <dbReference type="ARBA" id="ARBA00022514"/>
    </source>
</evidence>
<dbReference type="PROSITE" id="PS51362">
    <property type="entry name" value="TGF_BETA_2"/>
    <property type="match status" value="1"/>
</dbReference>
<dbReference type="AlphaFoldDB" id="A0A7R9GCR3"/>
<evidence type="ECO:0000259" key="12">
    <source>
        <dbReference type="PROSITE" id="PS51362"/>
    </source>
</evidence>
<dbReference type="GO" id="GO:0005615">
    <property type="term" value="C:extracellular space"/>
    <property type="evidence" value="ECO:0007669"/>
    <property type="project" value="UniProtKB-KW"/>
</dbReference>
<protein>
    <recommendedName>
        <fullName evidence="12">TGF-beta family profile domain-containing protein</fullName>
    </recommendedName>
</protein>
<dbReference type="PANTHER" id="PTHR11848">
    <property type="entry name" value="TGF-BETA FAMILY"/>
    <property type="match status" value="1"/>
</dbReference>
<sequence length="545" mass="61913">MMEKKKKIGQLMEMVVLVLVLLTSVLHGAVTGHQPGIYVDNGFDQTVLEPFLNRYEKEEMEDEMLTLLGQFAHLRSFMLDVYNSMDSNEETGNLRIRANHRSSRDLKHFGVTEGDVVGHVIETMMEKKKKIGQLMEMVVLVLVLLTSVLHGAVTGHQPGIYVDNGFDQTVLEPFLNRYEKEEMEDEMLTLLGQFAHLRSFMLDVYNSMDSNEETGNLRIRANHRSSRDLKHFGVTEGDVVQGHHFSAGRLRHGDHHQTRFWFDVRSAPWEQDDLIGAELRVYKEGLKPPHAFAGSKTPFNVEVYQVIPSLTSSEKRLDLISKLNTTLDYDGWLTFNVTKAFTDWMVFPDTNFGLYLDVNLADGHVAKPIQVGLHSHHLVRAEKEPFLAGFFKSSESPEGNVLHARKARRAVSNGGSQGGKKKRKNNSKSHAKRKKLRIPRHSNCGRRNLYVSFKDLNWQDWIIAPNGYPAFYCEGECTFPLNAQMNATNHAIVQTLVNLMSQHTAPKPCCAPTKLGEVSVIFYDDDSNVILKRYRNMQVKACGCH</sequence>
<dbReference type="InterPro" id="IPR015615">
    <property type="entry name" value="TGF-beta-rel"/>
</dbReference>
<evidence type="ECO:0000256" key="5">
    <source>
        <dbReference type="ARBA" id="ARBA00022729"/>
    </source>
</evidence>
<dbReference type="SUPFAM" id="SSF57501">
    <property type="entry name" value="Cystine-knot cytokines"/>
    <property type="match status" value="1"/>
</dbReference>
<evidence type="ECO:0000256" key="9">
    <source>
        <dbReference type="RuleBase" id="RU000354"/>
    </source>
</evidence>
<dbReference type="PROSITE" id="PS00250">
    <property type="entry name" value="TGF_BETA_1"/>
    <property type="match status" value="1"/>
</dbReference>
<evidence type="ECO:0000256" key="11">
    <source>
        <dbReference type="SAM" id="SignalP"/>
    </source>
</evidence>
<evidence type="ECO:0000256" key="1">
    <source>
        <dbReference type="ARBA" id="ARBA00004613"/>
    </source>
</evidence>
<evidence type="ECO:0000256" key="2">
    <source>
        <dbReference type="ARBA" id="ARBA00006656"/>
    </source>
</evidence>
<keyword evidence="8" id="KW-0325">Glycoprotein</keyword>
<feature type="signal peptide" evidence="11">
    <location>
        <begin position="1"/>
        <end position="28"/>
    </location>
</feature>
<feature type="region of interest" description="Disordered" evidence="10">
    <location>
        <begin position="396"/>
        <end position="438"/>
    </location>
</feature>
<evidence type="ECO:0000256" key="6">
    <source>
        <dbReference type="ARBA" id="ARBA00023030"/>
    </source>
</evidence>
<dbReference type="GO" id="GO:0032502">
    <property type="term" value="P:developmental process"/>
    <property type="evidence" value="ECO:0007669"/>
    <property type="project" value="UniProtKB-ARBA"/>
</dbReference>
<dbReference type="FunFam" id="2.10.90.10:FF:000003">
    <property type="entry name" value="Bone morphogenetic protein 5"/>
    <property type="match status" value="1"/>
</dbReference>
<dbReference type="InterPro" id="IPR001839">
    <property type="entry name" value="TGF-b_C"/>
</dbReference>
<dbReference type="Pfam" id="PF00688">
    <property type="entry name" value="TGFb_propeptide"/>
    <property type="match status" value="1"/>
</dbReference>
<dbReference type="Gene3D" id="2.10.90.10">
    <property type="entry name" value="Cystine-knot cytokines"/>
    <property type="match status" value="1"/>
</dbReference>
<accession>A0A7R9GCR3</accession>
<feature type="chain" id="PRO_5036210666" description="TGF-beta family profile domain-containing protein" evidence="11">
    <location>
        <begin position="29"/>
        <end position="545"/>
    </location>
</feature>
<dbReference type="PANTHER" id="PTHR11848:SF310">
    <property type="entry name" value="PROTEIN 60A-RELATED"/>
    <property type="match status" value="1"/>
</dbReference>
<dbReference type="InterPro" id="IPR017948">
    <property type="entry name" value="TGFb_CS"/>
</dbReference>
<dbReference type="OrthoDB" id="5987191at2759"/>
<dbReference type="InterPro" id="IPR001111">
    <property type="entry name" value="TGF-b_propeptide"/>
</dbReference>
<name>A0A7R9GCR3_9CRUS</name>
<dbReference type="Gene3D" id="2.60.120.970">
    <property type="match status" value="1"/>
</dbReference>
<comment type="similarity">
    <text evidence="2 9">Belongs to the TGF-beta family.</text>
</comment>
<evidence type="ECO:0000256" key="7">
    <source>
        <dbReference type="ARBA" id="ARBA00023157"/>
    </source>
</evidence>